<dbReference type="EMBL" id="ACFU01000001">
    <property type="protein sequence ID" value="EEF15376.1"/>
    <property type="molecule type" value="Genomic_DNA"/>
</dbReference>
<accession>B9CY78</accession>
<organism evidence="1 2">
    <name type="scientific">Campylobacter rectus RM3267</name>
    <dbReference type="NCBI Taxonomy" id="553218"/>
    <lineage>
        <taxon>Bacteria</taxon>
        <taxon>Pseudomonadati</taxon>
        <taxon>Campylobacterota</taxon>
        <taxon>Epsilonproteobacteria</taxon>
        <taxon>Campylobacterales</taxon>
        <taxon>Campylobacteraceae</taxon>
        <taxon>Campylobacter</taxon>
    </lineage>
</organism>
<gene>
    <name evidence="1" type="ORF">CAMRE0001_0282</name>
</gene>
<protein>
    <submittedName>
        <fullName evidence="1">Uncharacterized protein</fullName>
    </submittedName>
</protein>
<dbReference type="Proteomes" id="UP000003082">
    <property type="component" value="Unassembled WGS sequence"/>
</dbReference>
<evidence type="ECO:0000313" key="1">
    <source>
        <dbReference type="EMBL" id="EEF15376.1"/>
    </source>
</evidence>
<evidence type="ECO:0000313" key="2">
    <source>
        <dbReference type="Proteomes" id="UP000003082"/>
    </source>
</evidence>
<keyword evidence="2" id="KW-1185">Reference proteome</keyword>
<name>B9CY78_CAMRE</name>
<reference evidence="1 2" key="1">
    <citation type="submission" date="2008-08" db="EMBL/GenBank/DDBJ databases">
        <authorList>
            <person name="Madupu R."/>
            <person name="Durkin A.S."/>
            <person name="Torralba M."/>
            <person name="Methe B."/>
            <person name="Sutton G.G."/>
            <person name="Strausberg R.L."/>
            <person name="Nelson K.E."/>
        </authorList>
    </citation>
    <scope>NUCLEOTIDE SEQUENCE [LARGE SCALE GENOMIC DNA]</scope>
    <source>
        <strain evidence="1 2">RM3267</strain>
    </source>
</reference>
<comment type="caution">
    <text evidence="1">The sequence shown here is derived from an EMBL/GenBank/DDBJ whole genome shotgun (WGS) entry which is preliminary data.</text>
</comment>
<sequence length="68" mass="8257">MTAFMKRSIVGGRQRYGYKFHRQKDGIYEISFIYAQKIHKKQKTQRGGLPRIRQRWIYEVVLRESYGC</sequence>
<dbReference type="AlphaFoldDB" id="B9CY78"/>
<proteinExistence type="predicted"/>